<dbReference type="EMBL" id="LT594496">
    <property type="protein sequence ID" value="SBT79150.1"/>
    <property type="molecule type" value="Genomic_DNA"/>
</dbReference>
<dbReference type="PANTHER" id="PTHR16120">
    <property type="entry name" value="AP-5 COMPLEX SUBUNIT SIGMA-1"/>
    <property type="match status" value="1"/>
</dbReference>
<dbReference type="VEuPathDB" id="PlasmoDB:PmUG01_08024100"/>
<sequence length="208" mass="25018">MVYGIIIHSAECHEKLYFSSYYSIESNDKNQYVRQQTIMKRVIEEIKYYEESKEIFENTTKNNKEKYLDLLGKFLSKNANNTIKIESEGFFRIVDPSLFKNKINIMWKVLNKICYTLVLFTHENIHLADYFLHTFIITLRERNDKIKKNMRNNTNLFNPDTVLSILYFFLPKGQLMLINQNYTKFLNNEVNKFLEEQAKVKTKDYKIE</sequence>
<evidence type="ECO:0000313" key="1">
    <source>
        <dbReference type="EMBL" id="SBT79150.1"/>
    </source>
</evidence>
<evidence type="ECO:0000313" key="2">
    <source>
        <dbReference type="Proteomes" id="UP000219799"/>
    </source>
</evidence>
<reference evidence="1 2" key="1">
    <citation type="submission" date="2016-06" db="EMBL/GenBank/DDBJ databases">
        <authorList>
            <consortium name="Pathogen Informatics"/>
        </authorList>
    </citation>
    <scope>NUCLEOTIDE SEQUENCE [LARGE SCALE GENOMIC DNA]</scope>
    <source>
        <strain evidence="1">PmlGA01</strain>
    </source>
</reference>
<dbReference type="AlphaFoldDB" id="A0A1C3KY31"/>
<proteinExistence type="predicted"/>
<name>A0A1C3KY31_PLAMA</name>
<dbReference type="Pfam" id="PF15001">
    <property type="entry name" value="AP-5_subunit_s1"/>
    <property type="match status" value="1"/>
</dbReference>
<dbReference type="PANTHER" id="PTHR16120:SF0">
    <property type="entry name" value="AP-5 COMPLEX SUBUNIT SIGMA-1"/>
    <property type="match status" value="1"/>
</dbReference>
<accession>A0A1C3KY31</accession>
<dbReference type="GO" id="GO:0030119">
    <property type="term" value="C:AP-type membrane coat adaptor complex"/>
    <property type="evidence" value="ECO:0007669"/>
    <property type="project" value="InterPro"/>
</dbReference>
<dbReference type="Proteomes" id="UP000219799">
    <property type="component" value="Chromosome 8"/>
</dbReference>
<dbReference type="GO" id="GO:0005764">
    <property type="term" value="C:lysosome"/>
    <property type="evidence" value="ECO:0007669"/>
    <property type="project" value="TreeGrafter"/>
</dbReference>
<gene>
    <name evidence="1" type="primary">PmlGA01_080011200</name>
    <name evidence="1" type="ORF">PMLGA01_080011200</name>
</gene>
<dbReference type="GO" id="GO:0016197">
    <property type="term" value="P:endosomal transport"/>
    <property type="evidence" value="ECO:0007669"/>
    <property type="project" value="InterPro"/>
</dbReference>
<organism evidence="1 2">
    <name type="scientific">Plasmodium malariae</name>
    <dbReference type="NCBI Taxonomy" id="5858"/>
    <lineage>
        <taxon>Eukaryota</taxon>
        <taxon>Sar</taxon>
        <taxon>Alveolata</taxon>
        <taxon>Apicomplexa</taxon>
        <taxon>Aconoidasida</taxon>
        <taxon>Haemosporida</taxon>
        <taxon>Plasmodiidae</taxon>
        <taxon>Plasmodium</taxon>
        <taxon>Plasmodium (Plasmodium)</taxon>
    </lineage>
</organism>
<dbReference type="InterPro" id="IPR029392">
    <property type="entry name" value="AP-5_subunit_s1"/>
</dbReference>
<dbReference type="GO" id="GO:0005829">
    <property type="term" value="C:cytosol"/>
    <property type="evidence" value="ECO:0007669"/>
    <property type="project" value="TreeGrafter"/>
</dbReference>
<protein>
    <submittedName>
        <fullName evidence="1">AP-5 complex subunit sigma-1, putative</fullName>
    </submittedName>
</protein>
<dbReference type="GO" id="GO:0000724">
    <property type="term" value="P:double-strand break repair via homologous recombination"/>
    <property type="evidence" value="ECO:0007669"/>
    <property type="project" value="InterPro"/>
</dbReference>
<dbReference type="GO" id="GO:0005770">
    <property type="term" value="C:late endosome"/>
    <property type="evidence" value="ECO:0007669"/>
    <property type="project" value="TreeGrafter"/>
</dbReference>